<dbReference type="PANTHER" id="PTHR43236:SF1">
    <property type="entry name" value="BLL7220 PROTEIN"/>
    <property type="match status" value="1"/>
</dbReference>
<dbReference type="Proteomes" id="UP000077384">
    <property type="component" value="Unassembled WGS sequence"/>
</dbReference>
<evidence type="ECO:0000259" key="1">
    <source>
        <dbReference type="Pfam" id="PF06114"/>
    </source>
</evidence>
<evidence type="ECO:0000313" key="3">
    <source>
        <dbReference type="EMBL" id="OBR96337.1"/>
    </source>
</evidence>
<dbReference type="EMBL" id="LROR01000034">
    <property type="protein sequence ID" value="OBR96337.1"/>
    <property type="molecule type" value="Genomic_DNA"/>
</dbReference>
<name>A0A166TDH4_9CLOT</name>
<keyword evidence="5" id="KW-1185">Reference proteome</keyword>
<dbReference type="PANTHER" id="PTHR43236">
    <property type="entry name" value="ANTITOXIN HIGA1"/>
    <property type="match status" value="1"/>
</dbReference>
<dbReference type="EMBL" id="LITQ01000012">
    <property type="protein sequence ID" value="OAA93548.1"/>
    <property type="molecule type" value="Genomic_DNA"/>
</dbReference>
<evidence type="ECO:0000313" key="5">
    <source>
        <dbReference type="Proteomes" id="UP000093694"/>
    </source>
</evidence>
<protein>
    <recommendedName>
        <fullName evidence="1">IrrE N-terminal-like domain-containing protein</fullName>
    </recommendedName>
</protein>
<evidence type="ECO:0000313" key="2">
    <source>
        <dbReference type="EMBL" id="OAA93548.1"/>
    </source>
</evidence>
<proteinExistence type="predicted"/>
<dbReference type="PATRIC" id="fig|1705578.3.peg.4415"/>
<dbReference type="Pfam" id="PF06114">
    <property type="entry name" value="Peptidase_M78"/>
    <property type="match status" value="1"/>
</dbReference>
<dbReference type="Gene3D" id="1.10.10.2910">
    <property type="match status" value="1"/>
</dbReference>
<sequence length="270" mass="31685">MEVCTEYSKKFSKKEEKLLRIEIKKLAEETKIKYSLKGLSDVFDILEDTTFFIRKPLNTNEISGFTTYFDGQFIVFLNSTFTLGHERFTAAHELYHVLYNADILKREKLILNDDKYKEEDKRANIFAAEFLMPEDYVEELFYKLVNVDKDKVEVRHIVRLNSTLKVSYKAMLKRLIQLDLCDVSLYEKLVEYGSLEKKEALRKITKKEGYDISLIVPSNATFIPKEYIEIAKMNYEKGKISYGKLTQLLSFINENPEDYGYSEPSEDDLV</sequence>
<reference evidence="3 5" key="2">
    <citation type="journal article" date="2016" name="Front. Microbiol.">
        <title>Industrial Acetogenic Biocatalysts: A Comparative Metabolic and Genomic Analysis.</title>
        <authorList>
            <person name="Bengelsdorf F."/>
            <person name="Poehlein A."/>
            <person name="Sonja S."/>
            <person name="Erz C."/>
            <person name="Hummel T."/>
            <person name="Hoffmeister S."/>
            <person name="Daniel R."/>
            <person name="Durre P."/>
        </authorList>
    </citation>
    <scope>NUCLEOTIDE SEQUENCE [LARGE SCALE GENOMIC DNA]</scope>
    <source>
        <strain evidence="3 5">PTA-10522</strain>
    </source>
</reference>
<reference evidence="2 4" key="1">
    <citation type="journal article" date="2015" name="Biotechnol. Bioeng.">
        <title>Genome sequence and phenotypic characterization of Caulobacter segnis.</title>
        <authorList>
            <person name="Patel S."/>
            <person name="Fletcher B."/>
            <person name="Scott D.C."/>
            <person name="Ely B."/>
        </authorList>
    </citation>
    <scope>NUCLEOTIDE SEQUENCE [LARGE SCALE GENOMIC DNA]</scope>
    <source>
        <strain evidence="2 4">PS02</strain>
    </source>
</reference>
<feature type="domain" description="IrrE N-terminal-like" evidence="1">
    <location>
        <begin position="54"/>
        <end position="175"/>
    </location>
</feature>
<dbReference type="Proteomes" id="UP000093694">
    <property type="component" value="Unassembled WGS sequence"/>
</dbReference>
<dbReference type="InterPro" id="IPR010359">
    <property type="entry name" value="IrrE_HExxH"/>
</dbReference>
<dbReference type="RefSeq" id="WP_063600904.1">
    <property type="nucleotide sequence ID" value="NZ_LITQ01000012.1"/>
</dbReference>
<dbReference type="AlphaFoldDB" id="A0A166TDH4"/>
<gene>
    <name evidence="3" type="ORF">CLCOS_10500</name>
    <name evidence="2" type="ORF">WX73_04313</name>
</gene>
<dbReference type="InterPro" id="IPR052345">
    <property type="entry name" value="Rad_response_metalloprotease"/>
</dbReference>
<accession>A0A166TDH4</accession>
<evidence type="ECO:0000313" key="4">
    <source>
        <dbReference type="Proteomes" id="UP000077384"/>
    </source>
</evidence>
<organism evidence="2 4">
    <name type="scientific">Clostridium coskatii</name>
    <dbReference type="NCBI Taxonomy" id="1705578"/>
    <lineage>
        <taxon>Bacteria</taxon>
        <taxon>Bacillati</taxon>
        <taxon>Bacillota</taxon>
        <taxon>Clostridia</taxon>
        <taxon>Eubacteriales</taxon>
        <taxon>Clostridiaceae</taxon>
        <taxon>Clostridium</taxon>
    </lineage>
</organism>
<comment type="caution">
    <text evidence="2">The sequence shown here is derived from an EMBL/GenBank/DDBJ whole genome shotgun (WGS) entry which is preliminary data.</text>
</comment>